<proteinExistence type="predicted"/>
<dbReference type="Proteomes" id="UP001157974">
    <property type="component" value="Unassembled WGS sequence"/>
</dbReference>
<dbReference type="EMBL" id="JAMWBK010000012">
    <property type="protein sequence ID" value="KAJ8901103.1"/>
    <property type="molecule type" value="Genomic_DNA"/>
</dbReference>
<evidence type="ECO:0000256" key="1">
    <source>
        <dbReference type="SAM" id="MobiDB-lite"/>
    </source>
</evidence>
<evidence type="ECO:0000313" key="3">
    <source>
        <dbReference type="EMBL" id="KAJ8901103.1"/>
    </source>
</evidence>
<gene>
    <name evidence="3" type="ORF">NDN08_004963</name>
</gene>
<reference evidence="3 4" key="1">
    <citation type="journal article" date="2023" name="Nat. Commun.">
        <title>Origin of minicircular mitochondrial genomes in red algae.</title>
        <authorList>
            <person name="Lee Y."/>
            <person name="Cho C.H."/>
            <person name="Lee Y.M."/>
            <person name="Park S.I."/>
            <person name="Yang J.H."/>
            <person name="West J.A."/>
            <person name="Bhattacharya D."/>
            <person name="Yoon H.S."/>
        </authorList>
    </citation>
    <scope>NUCLEOTIDE SEQUENCE [LARGE SCALE GENOMIC DNA]</scope>
    <source>
        <strain evidence="3 4">CCMP1338</strain>
        <tissue evidence="3">Whole cell</tissue>
    </source>
</reference>
<name>A0AAV8UJ76_9RHOD</name>
<evidence type="ECO:0000259" key="2">
    <source>
        <dbReference type="Pfam" id="PF20636"/>
    </source>
</evidence>
<accession>A0AAV8UJ76</accession>
<sequence>MEPGEEEEEHAWDDRALIDAYERSISSFKKGSGNRSLGKRTSLEGGRRQKKRRREMELGAAEEREVEGEEDGEVKREENDESVPPAPPAPEMPEGDFSSFHANAAVPPEVRSQLAQGDEEATALDALVNSSYWLGYNRGVYDQIRRHRK</sequence>
<feature type="compositionally biased region" description="Basic and acidic residues" evidence="1">
    <location>
        <begin position="54"/>
        <end position="63"/>
    </location>
</feature>
<dbReference type="InterPro" id="IPR049481">
    <property type="entry name" value="SMN_G2-BD"/>
</dbReference>
<dbReference type="Pfam" id="PF20636">
    <property type="entry name" value="SMN_G2-BD"/>
    <property type="match status" value="1"/>
</dbReference>
<dbReference type="AlphaFoldDB" id="A0AAV8UJ76"/>
<feature type="domain" description="Survival Motor Neuron Gemin2-binding" evidence="2">
    <location>
        <begin position="6"/>
        <end position="30"/>
    </location>
</feature>
<protein>
    <recommendedName>
        <fullName evidence="2">Survival Motor Neuron Gemin2-binding domain-containing protein</fullName>
    </recommendedName>
</protein>
<organism evidence="3 4">
    <name type="scientific">Rhodosorus marinus</name>
    <dbReference type="NCBI Taxonomy" id="101924"/>
    <lineage>
        <taxon>Eukaryota</taxon>
        <taxon>Rhodophyta</taxon>
        <taxon>Stylonematophyceae</taxon>
        <taxon>Stylonematales</taxon>
        <taxon>Stylonemataceae</taxon>
        <taxon>Rhodosorus</taxon>
    </lineage>
</organism>
<feature type="region of interest" description="Disordered" evidence="1">
    <location>
        <begin position="26"/>
        <end position="117"/>
    </location>
</feature>
<keyword evidence="4" id="KW-1185">Reference proteome</keyword>
<evidence type="ECO:0000313" key="4">
    <source>
        <dbReference type="Proteomes" id="UP001157974"/>
    </source>
</evidence>
<feature type="compositionally biased region" description="Polar residues" evidence="1">
    <location>
        <begin position="26"/>
        <end position="35"/>
    </location>
</feature>
<comment type="caution">
    <text evidence="3">The sequence shown here is derived from an EMBL/GenBank/DDBJ whole genome shotgun (WGS) entry which is preliminary data.</text>
</comment>